<evidence type="ECO:0000256" key="6">
    <source>
        <dbReference type="ARBA" id="ARBA00034078"/>
    </source>
</evidence>
<dbReference type="PRINTS" id="PR00162">
    <property type="entry name" value="RIESKE"/>
</dbReference>
<evidence type="ECO:0000256" key="5">
    <source>
        <dbReference type="ARBA" id="ARBA00023157"/>
    </source>
</evidence>
<dbReference type="Gene3D" id="2.102.10.10">
    <property type="entry name" value="Rieske [2Fe-2S] iron-sulphur domain"/>
    <property type="match status" value="1"/>
</dbReference>
<dbReference type="Proteomes" id="UP001162891">
    <property type="component" value="Chromosome"/>
</dbReference>
<reference evidence="10" key="1">
    <citation type="journal article" date="2022" name="Int. J. Syst. Evol. Microbiol.">
        <title>Anaeromyxobacter oryzae sp. nov., Anaeromyxobacter diazotrophicus sp. nov. and Anaeromyxobacter paludicola sp. nov., isolated from paddy soils.</title>
        <authorList>
            <person name="Itoh H."/>
            <person name="Xu Z."/>
            <person name="Mise K."/>
            <person name="Masuda Y."/>
            <person name="Ushijima N."/>
            <person name="Hayakawa C."/>
            <person name="Shiratori Y."/>
            <person name="Senoo K."/>
        </authorList>
    </citation>
    <scope>NUCLEOTIDE SEQUENCE [LARGE SCALE GENOMIC DNA]</scope>
    <source>
        <strain evidence="10">Red232</strain>
    </source>
</reference>
<keyword evidence="7" id="KW-0812">Transmembrane</keyword>
<dbReference type="InterPro" id="IPR005805">
    <property type="entry name" value="Rieske_Fe-S_prot_C"/>
</dbReference>
<keyword evidence="1" id="KW-0001">2Fe-2S</keyword>
<keyword evidence="3" id="KW-0408">Iron</keyword>
<dbReference type="RefSeq" id="WP_248359963.1">
    <property type="nucleotide sequence ID" value="NZ_AP025591.1"/>
</dbReference>
<dbReference type="CDD" id="cd03467">
    <property type="entry name" value="Rieske"/>
    <property type="match status" value="1"/>
</dbReference>
<evidence type="ECO:0000256" key="1">
    <source>
        <dbReference type="ARBA" id="ARBA00022714"/>
    </source>
</evidence>
<dbReference type="InterPro" id="IPR017941">
    <property type="entry name" value="Rieske_2Fe-2S"/>
</dbReference>
<comment type="cofactor">
    <cofactor evidence="6">
        <name>[2Fe-2S] cluster</name>
        <dbReference type="ChEBI" id="CHEBI:190135"/>
    </cofactor>
</comment>
<keyword evidence="7" id="KW-1133">Transmembrane helix</keyword>
<dbReference type="InterPro" id="IPR014349">
    <property type="entry name" value="Rieske_Fe-S_prot"/>
</dbReference>
<accession>A0ABM7WS87</accession>
<keyword evidence="5" id="KW-1015">Disulfide bond</keyword>
<dbReference type="SUPFAM" id="SSF50022">
    <property type="entry name" value="ISP domain"/>
    <property type="match status" value="1"/>
</dbReference>
<keyword evidence="10" id="KW-1185">Reference proteome</keyword>
<dbReference type="PANTHER" id="PTHR10134">
    <property type="entry name" value="CYTOCHROME B-C1 COMPLEX SUBUNIT RIESKE, MITOCHONDRIAL"/>
    <property type="match status" value="1"/>
</dbReference>
<dbReference type="PROSITE" id="PS51296">
    <property type="entry name" value="RIESKE"/>
    <property type="match status" value="1"/>
</dbReference>
<keyword evidence="2" id="KW-0479">Metal-binding</keyword>
<evidence type="ECO:0000313" key="9">
    <source>
        <dbReference type="EMBL" id="BDG02352.1"/>
    </source>
</evidence>
<dbReference type="Pfam" id="PF00355">
    <property type="entry name" value="Rieske"/>
    <property type="match status" value="1"/>
</dbReference>
<proteinExistence type="predicted"/>
<evidence type="ECO:0000256" key="3">
    <source>
        <dbReference type="ARBA" id="ARBA00023004"/>
    </source>
</evidence>
<feature type="transmembrane region" description="Helical" evidence="7">
    <location>
        <begin position="23"/>
        <end position="44"/>
    </location>
</feature>
<keyword evidence="7" id="KW-0472">Membrane</keyword>
<evidence type="ECO:0000313" key="10">
    <source>
        <dbReference type="Proteomes" id="UP001162891"/>
    </source>
</evidence>
<name>A0ABM7WS87_9BACT</name>
<organism evidence="9 10">
    <name type="scientific">Anaeromyxobacter oryzae</name>
    <dbReference type="NCBI Taxonomy" id="2918170"/>
    <lineage>
        <taxon>Bacteria</taxon>
        <taxon>Pseudomonadati</taxon>
        <taxon>Myxococcota</taxon>
        <taxon>Myxococcia</taxon>
        <taxon>Myxococcales</taxon>
        <taxon>Cystobacterineae</taxon>
        <taxon>Anaeromyxobacteraceae</taxon>
        <taxon>Anaeromyxobacter</taxon>
    </lineage>
</organism>
<gene>
    <name evidence="9" type="ORF">AMOR_13480</name>
</gene>
<feature type="domain" description="Rieske" evidence="8">
    <location>
        <begin position="57"/>
        <end position="149"/>
    </location>
</feature>
<keyword evidence="4" id="KW-0411">Iron-sulfur</keyword>
<evidence type="ECO:0000256" key="4">
    <source>
        <dbReference type="ARBA" id="ARBA00023014"/>
    </source>
</evidence>
<dbReference type="EMBL" id="AP025591">
    <property type="protein sequence ID" value="BDG02352.1"/>
    <property type="molecule type" value="Genomic_DNA"/>
</dbReference>
<evidence type="ECO:0000256" key="7">
    <source>
        <dbReference type="SAM" id="Phobius"/>
    </source>
</evidence>
<sequence length="168" mass="17787">MTTPTASANAPASPGRRTFLARVWKALGIVAAAELVAVVAAYLAPRKEGGARGAAVITAGPVAEFTPASVRPFPAGKFYLVRLADGGFLALSSRCTHLGCTVPWSEKDRVFPCPCHASVFDLRGEVLSPPAPRALDLFPVVIEAGIVKVDTGRRVERTRFEPGQVTYL</sequence>
<dbReference type="InterPro" id="IPR036922">
    <property type="entry name" value="Rieske_2Fe-2S_sf"/>
</dbReference>
<evidence type="ECO:0000256" key="2">
    <source>
        <dbReference type="ARBA" id="ARBA00022723"/>
    </source>
</evidence>
<protein>
    <submittedName>
        <fullName evidence="9">Cytochrome b6</fullName>
    </submittedName>
</protein>
<evidence type="ECO:0000259" key="8">
    <source>
        <dbReference type="PROSITE" id="PS51296"/>
    </source>
</evidence>